<evidence type="ECO:0000313" key="8">
    <source>
        <dbReference type="Proteomes" id="UP000178222"/>
    </source>
</evidence>
<comment type="similarity">
    <text evidence="4">Belongs to the Cob(I)alamin adenosyltransferase family.</text>
</comment>
<dbReference type="InterPro" id="IPR036451">
    <property type="entry name" value="CblAdoTrfase-like_sf"/>
</dbReference>
<dbReference type="SUPFAM" id="SSF89028">
    <property type="entry name" value="Cobalamin adenosyltransferase-like"/>
    <property type="match status" value="1"/>
</dbReference>
<dbReference type="Proteomes" id="UP000178222">
    <property type="component" value="Unassembled WGS sequence"/>
</dbReference>
<evidence type="ECO:0000256" key="4">
    <source>
        <dbReference type="RuleBase" id="RU366026"/>
    </source>
</evidence>
<feature type="region of interest" description="Disordered" evidence="5">
    <location>
        <begin position="1"/>
        <end position="20"/>
    </location>
</feature>
<comment type="caution">
    <text evidence="7">The sequence shown here is derived from an EMBL/GenBank/DDBJ whole genome shotgun (WGS) entry which is preliminary data.</text>
</comment>
<evidence type="ECO:0000256" key="1">
    <source>
        <dbReference type="ARBA" id="ARBA00022679"/>
    </source>
</evidence>
<keyword evidence="2 4" id="KW-0547">Nucleotide-binding</keyword>
<feature type="domain" description="Cobalamin adenosyltransferase-like" evidence="6">
    <location>
        <begin position="5"/>
        <end position="165"/>
    </location>
</feature>
<evidence type="ECO:0000256" key="3">
    <source>
        <dbReference type="ARBA" id="ARBA00022840"/>
    </source>
</evidence>
<evidence type="ECO:0000256" key="5">
    <source>
        <dbReference type="SAM" id="MobiDB-lite"/>
    </source>
</evidence>
<keyword evidence="1 4" id="KW-0808">Transferase</keyword>
<comment type="pathway">
    <text evidence="4">Cofactor biosynthesis; adenosylcobalamin biosynthesis; adenosylcobalamin from cob(II)yrinate a,c-diamide: step 2/7.</text>
</comment>
<dbReference type="AlphaFoldDB" id="A0A1G2RV35"/>
<dbReference type="PANTHER" id="PTHR12213">
    <property type="entry name" value="CORRINOID ADENOSYLTRANSFERASE"/>
    <property type="match status" value="1"/>
</dbReference>
<evidence type="ECO:0000256" key="2">
    <source>
        <dbReference type="ARBA" id="ARBA00022741"/>
    </source>
</evidence>
<comment type="catalytic activity">
    <reaction evidence="4">
        <text>2 cob(II)yrinate a,c diamide + reduced [electron-transfer flavoprotein] + 2 ATP = 2 adenosylcob(III)yrinate a,c-diamide + 2 triphosphate + oxidized [electron-transfer flavoprotein] + 3 H(+)</text>
        <dbReference type="Rhea" id="RHEA:11528"/>
        <dbReference type="Rhea" id="RHEA-COMP:10685"/>
        <dbReference type="Rhea" id="RHEA-COMP:10686"/>
        <dbReference type="ChEBI" id="CHEBI:15378"/>
        <dbReference type="ChEBI" id="CHEBI:18036"/>
        <dbReference type="ChEBI" id="CHEBI:30616"/>
        <dbReference type="ChEBI" id="CHEBI:57692"/>
        <dbReference type="ChEBI" id="CHEBI:58307"/>
        <dbReference type="ChEBI" id="CHEBI:58503"/>
        <dbReference type="ChEBI" id="CHEBI:58537"/>
        <dbReference type="EC" id="2.5.1.17"/>
    </reaction>
</comment>
<reference evidence="7 8" key="1">
    <citation type="journal article" date="2016" name="Nat. Commun.">
        <title>Thousands of microbial genomes shed light on interconnected biogeochemical processes in an aquifer system.</title>
        <authorList>
            <person name="Anantharaman K."/>
            <person name="Brown C.T."/>
            <person name="Hug L.A."/>
            <person name="Sharon I."/>
            <person name="Castelle C.J."/>
            <person name="Probst A.J."/>
            <person name="Thomas B.C."/>
            <person name="Singh A."/>
            <person name="Wilkins M.J."/>
            <person name="Karaoz U."/>
            <person name="Brodie E.L."/>
            <person name="Williams K.H."/>
            <person name="Hubbard S.S."/>
            <person name="Banfield J.F."/>
        </authorList>
    </citation>
    <scope>NUCLEOTIDE SEQUENCE [LARGE SCALE GENOMIC DNA]</scope>
</reference>
<dbReference type="InterPro" id="IPR029499">
    <property type="entry name" value="PduO-typ"/>
</dbReference>
<dbReference type="EMBL" id="MHUL01000036">
    <property type="protein sequence ID" value="OHA76298.1"/>
    <property type="molecule type" value="Genomic_DNA"/>
</dbReference>
<keyword evidence="3 4" id="KW-0067">ATP-binding</keyword>
<organism evidence="7 8">
    <name type="scientific">Candidatus Wildermuthbacteria bacterium RIFCSPLOWO2_02_FULL_47_9c</name>
    <dbReference type="NCBI Taxonomy" id="1802466"/>
    <lineage>
        <taxon>Bacteria</taxon>
        <taxon>Candidatus Wildermuthiibacteriota</taxon>
    </lineage>
</organism>
<keyword evidence="4" id="KW-0169">Cobalamin biosynthesis</keyword>
<comment type="catalytic activity">
    <reaction evidence="4">
        <text>2 cob(II)alamin + reduced [electron-transfer flavoprotein] + 2 ATP = 2 adenosylcob(III)alamin + 2 triphosphate + oxidized [electron-transfer flavoprotein] + 3 H(+)</text>
        <dbReference type="Rhea" id="RHEA:28671"/>
        <dbReference type="Rhea" id="RHEA-COMP:10685"/>
        <dbReference type="Rhea" id="RHEA-COMP:10686"/>
        <dbReference type="ChEBI" id="CHEBI:15378"/>
        <dbReference type="ChEBI" id="CHEBI:16304"/>
        <dbReference type="ChEBI" id="CHEBI:18036"/>
        <dbReference type="ChEBI" id="CHEBI:18408"/>
        <dbReference type="ChEBI" id="CHEBI:30616"/>
        <dbReference type="ChEBI" id="CHEBI:57692"/>
        <dbReference type="ChEBI" id="CHEBI:58307"/>
        <dbReference type="EC" id="2.5.1.17"/>
    </reaction>
</comment>
<dbReference type="GO" id="GO:0009236">
    <property type="term" value="P:cobalamin biosynthetic process"/>
    <property type="evidence" value="ECO:0007669"/>
    <property type="project" value="UniProtKB-UniRule"/>
</dbReference>
<dbReference type="EC" id="2.5.1.17" evidence="4"/>
<evidence type="ECO:0000313" key="7">
    <source>
        <dbReference type="EMBL" id="OHA76298.1"/>
    </source>
</evidence>
<sequence>MPLFYTGKGDAGTSQVGKKKVPKDSPLLEALGDLDELNSLIGVARSGLEDSELTKKLKQVQEALFIIQARVAWILFPEHKAKELAQTRIEELEKEIDVVEEKIKPERGFIIPGEERTAAQLDYVRAVARRVERRIDTVHKKHPLPPEILKYMNRLSSYLYALARHEAFKAEVKEPKPRYE</sequence>
<dbReference type="PANTHER" id="PTHR12213:SF0">
    <property type="entry name" value="CORRINOID ADENOSYLTRANSFERASE MMAB"/>
    <property type="match status" value="1"/>
</dbReference>
<dbReference type="GO" id="GO:0005524">
    <property type="term" value="F:ATP binding"/>
    <property type="evidence" value="ECO:0007669"/>
    <property type="project" value="UniProtKB-UniRule"/>
</dbReference>
<dbReference type="Pfam" id="PF01923">
    <property type="entry name" value="Cob_adeno_trans"/>
    <property type="match status" value="1"/>
</dbReference>
<proteinExistence type="inferred from homology"/>
<gene>
    <name evidence="7" type="ORF">A3J30_01070</name>
</gene>
<protein>
    <recommendedName>
        <fullName evidence="4">Corrinoid adenosyltransferase</fullName>
        <ecNumber evidence="4">2.5.1.17</ecNumber>
    </recommendedName>
    <alternativeName>
        <fullName evidence="4">Cob(II)alamin adenosyltransferase</fullName>
    </alternativeName>
    <alternativeName>
        <fullName evidence="4">Cob(II)yrinic acid a,c-diamide adenosyltransferase</fullName>
    </alternativeName>
    <alternativeName>
        <fullName evidence="4">Cobinamide/cobalamin adenosyltransferase</fullName>
    </alternativeName>
</protein>
<dbReference type="UniPathway" id="UPA00148">
    <property type="reaction ID" value="UER00233"/>
</dbReference>
<name>A0A1G2RV35_9BACT</name>
<dbReference type="Gene3D" id="1.20.1200.10">
    <property type="entry name" value="Cobalamin adenosyltransferase-like"/>
    <property type="match status" value="1"/>
</dbReference>
<dbReference type="NCBIfam" id="TIGR00636">
    <property type="entry name" value="PduO_Nterm"/>
    <property type="match status" value="1"/>
</dbReference>
<accession>A0A1G2RV35</accession>
<dbReference type="GO" id="GO:0008817">
    <property type="term" value="F:corrinoid adenosyltransferase activity"/>
    <property type="evidence" value="ECO:0007669"/>
    <property type="project" value="UniProtKB-UniRule"/>
</dbReference>
<dbReference type="InterPro" id="IPR016030">
    <property type="entry name" value="CblAdoTrfase-like"/>
</dbReference>
<evidence type="ECO:0000259" key="6">
    <source>
        <dbReference type="Pfam" id="PF01923"/>
    </source>
</evidence>